<dbReference type="SUPFAM" id="SSF48371">
    <property type="entry name" value="ARM repeat"/>
    <property type="match status" value="1"/>
</dbReference>
<dbReference type="InterPro" id="IPR016024">
    <property type="entry name" value="ARM-type_fold"/>
</dbReference>
<comment type="function">
    <text evidence="5">Key component of the cytosolic iron-sulfur protein assembly (CIA) complex, a multiprotein complex that mediates the incorporation of iron-sulfur cluster into apoproteins specifically involved in DNA metabolism and genomic integrity. In the CIA complex, MMS19 acts as an adapter between early-acting CIA components and a subset of cellular target iron-sulfur proteins.</text>
</comment>
<keyword evidence="5" id="KW-0227">DNA damage</keyword>
<keyword evidence="9" id="KW-1185">Reference proteome</keyword>
<organism evidence="8 9">
    <name type="scientific">Parascedosporium putredinis</name>
    <dbReference type="NCBI Taxonomy" id="1442378"/>
    <lineage>
        <taxon>Eukaryota</taxon>
        <taxon>Fungi</taxon>
        <taxon>Dikarya</taxon>
        <taxon>Ascomycota</taxon>
        <taxon>Pezizomycotina</taxon>
        <taxon>Sordariomycetes</taxon>
        <taxon>Hypocreomycetidae</taxon>
        <taxon>Microascales</taxon>
        <taxon>Microascaceae</taxon>
        <taxon>Parascedosporium</taxon>
    </lineage>
</organism>
<comment type="subcellular location">
    <subcellularLocation>
        <location evidence="1 5">Nucleus</location>
    </subcellularLocation>
</comment>
<evidence type="ECO:0000256" key="2">
    <source>
        <dbReference type="ARBA" id="ARBA00009340"/>
    </source>
</evidence>
<reference evidence="8" key="1">
    <citation type="submission" date="2022-11" db="EMBL/GenBank/DDBJ databases">
        <authorList>
            <person name="Scott C."/>
            <person name="Bruce N."/>
        </authorList>
    </citation>
    <scope>NUCLEOTIDE SEQUENCE</scope>
</reference>
<name>A0A9P1H0G9_9PEZI</name>
<keyword evidence="5" id="KW-0234">DNA repair</keyword>
<dbReference type="Gene3D" id="1.25.10.10">
    <property type="entry name" value="Leucine-rich Repeat Variant"/>
    <property type="match status" value="1"/>
</dbReference>
<dbReference type="GO" id="GO:0016226">
    <property type="term" value="P:iron-sulfur cluster assembly"/>
    <property type="evidence" value="ECO:0007669"/>
    <property type="project" value="UniProtKB-UniRule"/>
</dbReference>
<dbReference type="AlphaFoldDB" id="A0A9P1H0G9"/>
<dbReference type="PANTHER" id="PTHR12891">
    <property type="entry name" value="DNA REPAIR/TRANSCRIPTION PROTEIN MET18/MMS19"/>
    <property type="match status" value="1"/>
</dbReference>
<evidence type="ECO:0000313" key="8">
    <source>
        <dbReference type="EMBL" id="CAI4213713.1"/>
    </source>
</evidence>
<dbReference type="InterPro" id="IPR011989">
    <property type="entry name" value="ARM-like"/>
</dbReference>
<evidence type="ECO:0000256" key="3">
    <source>
        <dbReference type="ARBA" id="ARBA00022737"/>
    </source>
</evidence>
<evidence type="ECO:0000256" key="5">
    <source>
        <dbReference type="RuleBase" id="RU367072"/>
    </source>
</evidence>
<evidence type="ECO:0000313" key="9">
    <source>
        <dbReference type="Proteomes" id="UP000838763"/>
    </source>
</evidence>
<dbReference type="Pfam" id="PF14500">
    <property type="entry name" value="MMS19_N"/>
    <property type="match status" value="2"/>
</dbReference>
<comment type="similarity">
    <text evidence="2 5">Belongs to the MET18/MMS19 family.</text>
</comment>
<comment type="caution">
    <text evidence="8">The sequence shown here is derived from an EMBL/GenBank/DDBJ whole genome shotgun (WGS) entry which is preliminary data.</text>
</comment>
<evidence type="ECO:0000259" key="6">
    <source>
        <dbReference type="Pfam" id="PF12460"/>
    </source>
</evidence>
<dbReference type="GO" id="GO:0051604">
    <property type="term" value="P:protein maturation"/>
    <property type="evidence" value="ECO:0007669"/>
    <property type="project" value="UniProtKB-UniRule"/>
</dbReference>
<dbReference type="InterPro" id="IPR024687">
    <property type="entry name" value="MMS19_C"/>
</dbReference>
<keyword evidence="3" id="KW-0677">Repeat</keyword>
<evidence type="ECO:0000259" key="7">
    <source>
        <dbReference type="Pfam" id="PF14500"/>
    </source>
</evidence>
<evidence type="ECO:0000256" key="4">
    <source>
        <dbReference type="ARBA" id="ARBA00023242"/>
    </source>
</evidence>
<dbReference type="InterPro" id="IPR029240">
    <property type="entry name" value="MMS19_N"/>
</dbReference>
<sequence>MGDFHQLALQFVLTDDKDAHAQIADKAATLIKTSPTNTHPVVRWVESIRPWMPGQEDSEMGDGEGSKGDIIARARALEFLSSTLERLAKDALVATQIRSLIAFFGAMFSVDHKAGILASAKSLTTISSMKLFPPPAATTSSKVCAMGADFTKQVAETRLAIFSLFQRLVSDPRVTRDLKQRHGDCDFVIFAAFSAYFPISLRTSRHPSGITPADLKVALRACFAAHDRVVPHSIPYLIQKLNQGDGVTVDVKLDILRTVKECVVRCKDPAASVEPYVAKIWNCLKYEVRNGEVTESINTTLECTDDLSNPTFAENAGKLLVCAASASPGAFVLILAPTVKHAVEDLRHARARDHKRDLLALLNAVLEVRSLMVGGAMELTPEDREAMKATEPILHSLYDDAYKPNLHADAVVSKKAVEGMGLLASQSSVVSSLPDAPLLSEEAGDAIASTLVDLLTDRVSDVADEVVLALQKIVMVRPEVLDAILRRVVEVTKSLGDGATTTTIDDNHDDDDSVDYLVQLTSRLAFIACSELPKKPESAFVYFSKLASHLLSCLDDAVAASDTVSRTWSVYPAALQSAMRYFREALDARLDVDVAALEFDASVTADGWAEQDFEEAGGAAAAAAPEELYNRFFLISLQLARRLYRQSTRLVDAEEGGPGVRLVLEEKLTKKGAVGRAQYLYLVSSIATLTIGQMSEAQQSRLRLHEDAVTLFRGRDRVGGAEGTEYRDVALVPVQDVAVYAQGDVENLPPQSAREQRFPLALSPGILQPLYPKVAELLFERGFGHEFLTSKLLASSSPVHDPYLGHLLLILANKHKVEGIPKVLALLEHQLAAIASGGPLLGSSDSTSTATPARVKLVKDAYAVVAGILRRYTGTSLKSVFPHLLEGPANEELGQFVAREFDALFRPHPSLAKEFHAVVKPLWSQKAYYQLVKPLLPRAWPRKNPGAAAAVGSGSPSSSSSSELICANYSIAVLSAVRHLDFSVYQDDAAPLIRLILCALRSLPDGSADVETALRALETVVRESSPTTLEPFLKSLLDACTAVVAGSGPRAADLPWMPEGYSSSSFSSSTSSEALATAARCRNLAVRLLGYLPGRFDNRRLLASAPRMERLLSVACGDRVREVRKTALAARLAWAKIE</sequence>
<proteinExistence type="inferred from homology"/>
<gene>
    <name evidence="8" type="ORF">PPNO1_LOCUS3456</name>
</gene>
<dbReference type="EMBL" id="CALLCH030000009">
    <property type="protein sequence ID" value="CAI4213713.1"/>
    <property type="molecule type" value="Genomic_DNA"/>
</dbReference>
<feature type="domain" description="MMS19 C-terminal" evidence="6">
    <location>
        <begin position="674"/>
        <end position="1039"/>
    </location>
</feature>
<dbReference type="GO" id="GO:0006281">
    <property type="term" value="P:DNA repair"/>
    <property type="evidence" value="ECO:0007669"/>
    <property type="project" value="UniProtKB-UniRule"/>
</dbReference>
<dbReference type="OrthoDB" id="342900at2759"/>
<dbReference type="GO" id="GO:0005634">
    <property type="term" value="C:nucleus"/>
    <property type="evidence" value="ECO:0007669"/>
    <property type="project" value="UniProtKB-SubCell"/>
</dbReference>
<dbReference type="GO" id="GO:0097361">
    <property type="term" value="C:cytosolic [4Fe-4S] assembly targeting complex"/>
    <property type="evidence" value="ECO:0007669"/>
    <property type="project" value="UniProtKB-UniRule"/>
</dbReference>
<dbReference type="InterPro" id="IPR039920">
    <property type="entry name" value="MMS19"/>
</dbReference>
<dbReference type="Pfam" id="PF12460">
    <property type="entry name" value="MMS19_C"/>
    <property type="match status" value="1"/>
</dbReference>
<protein>
    <recommendedName>
        <fullName evidence="5">MMS19 nucleotide excision repair protein</fullName>
    </recommendedName>
</protein>
<dbReference type="PANTHER" id="PTHR12891:SF0">
    <property type="entry name" value="MMS19 NUCLEOTIDE EXCISION REPAIR PROTEIN HOMOLOG"/>
    <property type="match status" value="1"/>
</dbReference>
<keyword evidence="4 5" id="KW-0539">Nucleus</keyword>
<dbReference type="Proteomes" id="UP000838763">
    <property type="component" value="Unassembled WGS sequence"/>
</dbReference>
<feature type="domain" description="MMS19 N-terminal" evidence="7">
    <location>
        <begin position="69"/>
        <end position="179"/>
    </location>
</feature>
<feature type="domain" description="MMS19 N-terminal" evidence="7">
    <location>
        <begin position="189"/>
        <end position="288"/>
    </location>
</feature>
<accession>A0A9P1H0G9</accession>
<evidence type="ECO:0000256" key="1">
    <source>
        <dbReference type="ARBA" id="ARBA00004123"/>
    </source>
</evidence>